<protein>
    <submittedName>
        <fullName evidence="2">Restriction endonuclease</fullName>
    </submittedName>
</protein>
<dbReference type="STRING" id="32040.SAMN04489710_104112"/>
<name>A0A1I1U2K5_9BURK</name>
<feature type="domain" description="Restriction endonuclease type IV Mrr" evidence="1">
    <location>
        <begin position="150"/>
        <end position="266"/>
    </location>
</feature>
<accession>A0A1I1U2K5</accession>
<keyword evidence="2" id="KW-0378">Hydrolase</keyword>
<keyword evidence="2" id="KW-0255">Endonuclease</keyword>
<dbReference type="InterPro" id="IPR007560">
    <property type="entry name" value="Restrct_endonuc_IV_Mrr"/>
</dbReference>
<dbReference type="GO" id="GO:0009307">
    <property type="term" value="P:DNA restriction-modification system"/>
    <property type="evidence" value="ECO:0007669"/>
    <property type="project" value="InterPro"/>
</dbReference>
<dbReference type="AlphaFoldDB" id="A0A1I1U2K5"/>
<keyword evidence="3" id="KW-1185">Reference proteome</keyword>
<dbReference type="Pfam" id="PF04471">
    <property type="entry name" value="Mrr_cat"/>
    <property type="match status" value="1"/>
</dbReference>
<dbReference type="InterPro" id="IPR011856">
    <property type="entry name" value="tRNA_endonuc-like_dom_sf"/>
</dbReference>
<dbReference type="Proteomes" id="UP000199517">
    <property type="component" value="Unassembled WGS sequence"/>
</dbReference>
<evidence type="ECO:0000259" key="1">
    <source>
        <dbReference type="Pfam" id="PF04471"/>
    </source>
</evidence>
<dbReference type="EMBL" id="FOMQ01000004">
    <property type="protein sequence ID" value="SFD62923.1"/>
    <property type="molecule type" value="Genomic_DNA"/>
</dbReference>
<dbReference type="Gene3D" id="3.40.1350.10">
    <property type="match status" value="1"/>
</dbReference>
<dbReference type="GO" id="GO:0015666">
    <property type="term" value="F:restriction endodeoxyribonuclease activity"/>
    <property type="evidence" value="ECO:0007669"/>
    <property type="project" value="TreeGrafter"/>
</dbReference>
<dbReference type="InterPro" id="IPR052906">
    <property type="entry name" value="Type_IV_Methyl-Rstrct_Enzyme"/>
</dbReference>
<dbReference type="PANTHER" id="PTHR30015:SF7">
    <property type="entry name" value="TYPE IV METHYL-DIRECTED RESTRICTION ENZYME ECOKMRR"/>
    <property type="match status" value="1"/>
</dbReference>
<evidence type="ECO:0000313" key="3">
    <source>
        <dbReference type="Proteomes" id="UP000199517"/>
    </source>
</evidence>
<dbReference type="PANTHER" id="PTHR30015">
    <property type="entry name" value="MRR RESTRICTION SYSTEM PROTEIN"/>
    <property type="match status" value="1"/>
</dbReference>
<keyword evidence="2" id="KW-0540">Nuclease</keyword>
<dbReference type="SUPFAM" id="SSF52980">
    <property type="entry name" value="Restriction endonuclease-like"/>
    <property type="match status" value="1"/>
</dbReference>
<dbReference type="OrthoDB" id="5782056at2"/>
<gene>
    <name evidence="2" type="ORF">SAMN04489710_104112</name>
</gene>
<sequence length="395" mass="44795">MSQEATPDNPDAHLESLIATVRGITENWARRHDLWHDSAHKEPIRHYNSEPGEGEPILLLCSAGPAMTSIEWDDEHAQELREELECVGVYMELEDRVTACYYLIDQESTLQKAFDQRARWQWTCKLIEGDSADVSGDLYQHFATYPDDFHKLHHRDFERLVSSIFAARGWRTELGPGSGDGGVDLRLWQSDPIGDLLTLVQIKRHAPHRPVHLDAVAALEAHVNREGANRGLVVTSSRFLPGVHTFAGKQRFRLQLAEGQDLRSWCLKAAQEQVSSRNRALALDTMLPLMQELRSVNTHPRLLVGGRSAPDFCVVVRETKTSALLARIPSVLISGDIHRGQRIPVLDGSVVEGPFDGAKVFRAQRSEKDDRVSYWGRRSLYWQWDGSPQNHEHWD</sequence>
<reference evidence="3" key="1">
    <citation type="submission" date="2016-10" db="EMBL/GenBank/DDBJ databases">
        <authorList>
            <person name="Varghese N."/>
            <person name="Submissions S."/>
        </authorList>
    </citation>
    <scope>NUCLEOTIDE SEQUENCE [LARGE SCALE GENOMIC DNA]</scope>
    <source>
        <strain evidence="3">DSM 7481</strain>
    </source>
</reference>
<dbReference type="GO" id="GO:0003677">
    <property type="term" value="F:DNA binding"/>
    <property type="evidence" value="ECO:0007669"/>
    <property type="project" value="InterPro"/>
</dbReference>
<organism evidence="2 3">
    <name type="scientific">Paracidovorax konjaci</name>
    <dbReference type="NCBI Taxonomy" id="32040"/>
    <lineage>
        <taxon>Bacteria</taxon>
        <taxon>Pseudomonadati</taxon>
        <taxon>Pseudomonadota</taxon>
        <taxon>Betaproteobacteria</taxon>
        <taxon>Burkholderiales</taxon>
        <taxon>Comamonadaceae</taxon>
        <taxon>Paracidovorax</taxon>
    </lineage>
</organism>
<dbReference type="InterPro" id="IPR011335">
    <property type="entry name" value="Restrct_endonuc-II-like"/>
</dbReference>
<evidence type="ECO:0000313" key="2">
    <source>
        <dbReference type="EMBL" id="SFD62923.1"/>
    </source>
</evidence>
<proteinExistence type="predicted"/>